<dbReference type="PANTHER" id="PTHR30313">
    <property type="entry name" value="DNA PRIMASE"/>
    <property type="match status" value="1"/>
</dbReference>
<evidence type="ECO:0000256" key="10">
    <source>
        <dbReference type="ARBA" id="ARBA00023125"/>
    </source>
</evidence>
<comment type="catalytic activity">
    <reaction evidence="12">
        <text>ssDNA + n NTP = ssDNA/pppN(pN)n-1 hybrid + (n-1) diphosphate.</text>
        <dbReference type="EC" id="2.7.7.101"/>
    </reaction>
</comment>
<dbReference type="SMART" id="SM00493">
    <property type="entry name" value="TOPRIM"/>
    <property type="match status" value="1"/>
</dbReference>
<organism evidence="19">
    <name type="scientific">Chlamydia pneumoniae</name>
    <name type="common">Chlamydophila pneumoniae</name>
    <dbReference type="NCBI Taxonomy" id="83558"/>
    <lineage>
        <taxon>Bacteria</taxon>
        <taxon>Pseudomonadati</taxon>
        <taxon>Chlamydiota</taxon>
        <taxon>Chlamydiia</taxon>
        <taxon>Chlamydiales</taxon>
        <taxon>Chlamydiaceae</taxon>
        <taxon>Chlamydia/Chlamydophila group</taxon>
        <taxon>Chlamydia</taxon>
    </lineage>
</organism>
<dbReference type="Gene3D" id="3.90.580.10">
    <property type="entry name" value="Zinc finger, CHC2-type domain"/>
    <property type="match status" value="1"/>
</dbReference>
<dbReference type="PIRSF" id="PIRSF002811">
    <property type="entry name" value="DnaG"/>
    <property type="match status" value="1"/>
</dbReference>
<dbReference type="AlphaFoldDB" id="A0A0F7X411"/>
<keyword evidence="2 12" id="KW-0639">Primosome</keyword>
<dbReference type="EMBL" id="LN847237">
    <property type="protein sequence ID" value="CRI47600.1"/>
    <property type="molecule type" value="Genomic_DNA"/>
</dbReference>
<comment type="subunit">
    <text evidence="12">Monomer. Interacts with DnaB.</text>
</comment>
<dbReference type="PANTHER" id="PTHR30313:SF2">
    <property type="entry name" value="DNA PRIMASE"/>
    <property type="match status" value="1"/>
</dbReference>
<keyword evidence="10 12" id="KW-0238">DNA-binding</keyword>
<keyword evidence="11 12" id="KW-0804">Transcription</keyword>
<evidence type="ECO:0000256" key="12">
    <source>
        <dbReference type="HAMAP-Rule" id="MF_00974"/>
    </source>
</evidence>
<evidence type="ECO:0000313" key="22">
    <source>
        <dbReference type="EMBL" id="CRI49880.1"/>
    </source>
</evidence>
<keyword evidence="7 12" id="KW-0863">Zinc-finger</keyword>
<dbReference type="EMBL" id="LN847227">
    <property type="protein sequence ID" value="CRI46454.1"/>
    <property type="molecule type" value="Genomic_DNA"/>
</dbReference>
<dbReference type="Pfam" id="PF08275">
    <property type="entry name" value="DNAG_N"/>
    <property type="match status" value="1"/>
</dbReference>
<feature type="domain" description="Toprim" evidence="15">
    <location>
        <begin position="257"/>
        <end position="337"/>
    </location>
</feature>
<dbReference type="PATRIC" id="fig|83558.13.peg.995"/>
<dbReference type="CDD" id="cd03364">
    <property type="entry name" value="TOPRIM_DnaG_primases"/>
    <property type="match status" value="1"/>
</dbReference>
<dbReference type="Gene3D" id="3.40.1360.10">
    <property type="match status" value="1"/>
</dbReference>
<reference evidence="19" key="1">
    <citation type="submission" date="2015-05" db="EMBL/GenBank/DDBJ databases">
        <authorList>
            <person name="Rattei Thomas"/>
        </authorList>
    </citation>
    <scope>NUCLEOTIDE SEQUENCE</scope>
    <source>
        <strain evidence="16">CV15</strain>
        <strain evidence="17">CWL029c</strain>
        <strain evidence="18">GiD</strain>
        <strain evidence="19">H12</strain>
        <strain evidence="20">MUL2216</strain>
        <strain evidence="21">Panola</strain>
        <strain evidence="23">PB1</strain>
        <strain evidence="22">U1271</strain>
        <strain evidence="24">UZG1</strain>
        <strain evidence="25">Wien2</strain>
        <strain evidence="26">YK41</strain>
    </source>
</reference>
<evidence type="ECO:0000256" key="11">
    <source>
        <dbReference type="ARBA" id="ARBA00023163"/>
    </source>
</evidence>
<keyword evidence="6 12" id="KW-0479">Metal-binding</keyword>
<dbReference type="EMBL" id="LN847240">
    <property type="protein sequence ID" value="CRI51006.1"/>
    <property type="molecule type" value="Genomic_DNA"/>
</dbReference>
<proteinExistence type="inferred from homology"/>
<dbReference type="EMBL" id="LN849051">
    <property type="protein sequence ID" value="CRI73628.1"/>
    <property type="molecule type" value="Genomic_DNA"/>
</dbReference>
<evidence type="ECO:0000313" key="17">
    <source>
        <dbReference type="EMBL" id="CRI40860.1"/>
    </source>
</evidence>
<evidence type="ECO:0000313" key="23">
    <source>
        <dbReference type="EMBL" id="CRI51006.1"/>
    </source>
</evidence>
<evidence type="ECO:0000256" key="13">
    <source>
        <dbReference type="PIRNR" id="PIRNR002811"/>
    </source>
</evidence>
<evidence type="ECO:0000259" key="15">
    <source>
        <dbReference type="PROSITE" id="PS50880"/>
    </source>
</evidence>
<evidence type="ECO:0000313" key="26">
    <source>
        <dbReference type="EMBL" id="CRI73628.1"/>
    </source>
</evidence>
<dbReference type="GO" id="GO:0000428">
    <property type="term" value="C:DNA-directed RNA polymerase complex"/>
    <property type="evidence" value="ECO:0007669"/>
    <property type="project" value="UniProtKB-KW"/>
</dbReference>
<evidence type="ECO:0000256" key="3">
    <source>
        <dbReference type="ARBA" id="ARBA00022679"/>
    </source>
</evidence>
<dbReference type="EMBL" id="LN847205">
    <property type="protein sequence ID" value="CRI44198.1"/>
    <property type="molecule type" value="Genomic_DNA"/>
</dbReference>
<dbReference type="GO" id="GO:1990077">
    <property type="term" value="C:primosome complex"/>
    <property type="evidence" value="ECO:0007669"/>
    <property type="project" value="UniProtKB-KW"/>
</dbReference>
<dbReference type="SUPFAM" id="SSF56731">
    <property type="entry name" value="DNA primase core"/>
    <property type="match status" value="1"/>
</dbReference>
<dbReference type="InterPro" id="IPR034151">
    <property type="entry name" value="TOPRIM_DnaG_bac"/>
</dbReference>
<sequence>MRTAMYTEESLDNLRHSIDIVDVLSEHIHLKRSGATYKACCPFHTEKTPSFIVNPAGAHYHCFGCGAHGDAIGFLMQHLGYSFTEAILVLSKKFQVDLVLQPKDSGYTPPQGLKEELRHINSEAETFFRYCLYHLPEARHALQYLYHRGFSPDTIDRFHLGYGPEQSLFLQAMEERKISQEQLHTAGFFGNKWFLFARRIIFPVHDALGHTIGFSARKFLENSQGGKYVNTPETPIFKKSRILFGLNFSRRRIAKEKKVILVEGQADCLQMIDSGFNCTVAAQGTAFTEEHVKELSKLGVLKVFLLFDSDEAGNKAALRVGDLCQTAQMSVFVCKLPQGHDPDSFLMQRGSSGLIALLEQSQDYLTFLISEKMSSYPKFGPREKALLVEEAIRQIKHWGSPILVYEHLKQLASLMMVPEDMVLSLANPQVTAEPQNIPIKQKVPKIHPHIVMETDILRCMLFCGSNTKILYTAQFYFVPEDFKHPECRKLFAFMISYYEKYRKNVPFDEACQVLSDSQILQLLTKRRLNTEALDTIFVQSLQKMADRRWREQCKPLSLNQNIQDKKLEILEDYVQLRKDRTIITLLDPESELIP</sequence>
<keyword evidence="1 12" id="KW-0240">DNA-directed RNA polymerase</keyword>
<evidence type="ECO:0000256" key="2">
    <source>
        <dbReference type="ARBA" id="ARBA00022515"/>
    </source>
</evidence>
<dbReference type="InterPro" id="IPR050219">
    <property type="entry name" value="DnaG_primase"/>
</dbReference>
<accession>A0A0F7X411</accession>
<dbReference type="InterPro" id="IPR013264">
    <property type="entry name" value="DNAG_N"/>
</dbReference>
<comment type="domain">
    <text evidence="12">Contains an N-terminal zinc-binding domain, a central core domain that contains the primase activity, and a C-terminal DnaB-binding domain.</text>
</comment>
<dbReference type="SUPFAM" id="SSF57783">
    <property type="entry name" value="Zinc beta-ribbon"/>
    <property type="match status" value="1"/>
</dbReference>
<dbReference type="InterPro" id="IPR030846">
    <property type="entry name" value="DnaG_bac"/>
</dbReference>
<dbReference type="EMBL" id="LN847008">
    <property type="protein sequence ID" value="CRI41985.1"/>
    <property type="molecule type" value="Genomic_DNA"/>
</dbReference>
<dbReference type="HAMAP" id="MF_00974">
    <property type="entry name" value="DNA_primase_DnaG"/>
    <property type="match status" value="1"/>
</dbReference>
<dbReference type="EMBL" id="LN847246">
    <property type="protein sequence ID" value="CRI52136.1"/>
    <property type="molecule type" value="Genomic_DNA"/>
</dbReference>
<dbReference type="InterPro" id="IPR036977">
    <property type="entry name" value="DNA_primase_Znf_CHC2"/>
</dbReference>
<keyword evidence="5 12" id="KW-0235">DNA replication</keyword>
<dbReference type="InterPro" id="IPR006295">
    <property type="entry name" value="DNA_primase_DnaG"/>
</dbReference>
<evidence type="ECO:0000256" key="4">
    <source>
        <dbReference type="ARBA" id="ARBA00022695"/>
    </source>
</evidence>
<keyword evidence="3 12" id="KW-0808">Transferase</keyword>
<evidence type="ECO:0000313" key="20">
    <source>
        <dbReference type="EMBL" id="CRI46454.1"/>
    </source>
</evidence>
<evidence type="ECO:0000256" key="7">
    <source>
        <dbReference type="ARBA" id="ARBA00022771"/>
    </source>
</evidence>
<evidence type="ECO:0000256" key="14">
    <source>
        <dbReference type="PIRSR" id="PIRSR002811-1"/>
    </source>
</evidence>
<evidence type="ECO:0000313" key="16">
    <source>
        <dbReference type="EMBL" id="CRI38596.1"/>
    </source>
</evidence>
<dbReference type="InterPro" id="IPR002694">
    <property type="entry name" value="Znf_CHC2"/>
</dbReference>
<dbReference type="FunFam" id="3.90.580.10:FF:000001">
    <property type="entry name" value="DNA primase"/>
    <property type="match status" value="1"/>
</dbReference>
<evidence type="ECO:0000256" key="1">
    <source>
        <dbReference type="ARBA" id="ARBA00022478"/>
    </source>
</evidence>
<dbReference type="InterPro" id="IPR037068">
    <property type="entry name" value="DNA_primase_core_N_sf"/>
</dbReference>
<dbReference type="GO" id="GO:0003677">
    <property type="term" value="F:DNA binding"/>
    <property type="evidence" value="ECO:0007669"/>
    <property type="project" value="UniProtKB-KW"/>
</dbReference>
<evidence type="ECO:0000256" key="9">
    <source>
        <dbReference type="ARBA" id="ARBA00022842"/>
    </source>
</evidence>
<dbReference type="InterPro" id="IPR006171">
    <property type="entry name" value="TOPRIM_dom"/>
</dbReference>
<dbReference type="PROSITE" id="PS50880">
    <property type="entry name" value="TOPRIM"/>
    <property type="match status" value="1"/>
</dbReference>
<gene>
    <name evidence="12" type="primary">dnaG</name>
    <name evidence="16" type="ORF">BN1224_CV15_C_04290</name>
    <name evidence="18" type="ORF">BN1224_GiD_A_09860</name>
    <name evidence="19" type="ORF">BN1224_H12_FA_00050</name>
    <name evidence="20" type="ORF">BN1224_MUL2216_F_05090</name>
    <name evidence="21" type="ORF">BN1224_Panola_L_01040</name>
    <name evidence="23" type="ORF">BN1224_PB1_B_09750</name>
    <name evidence="22" type="ORF">BN1224_U1271_C_08200</name>
    <name evidence="24" type="ORF">BN1224_UZG1_B_02850</name>
    <name evidence="25" type="ORF">BN1224_Wien2_H_02040</name>
    <name evidence="26" type="ORF">BN1224_YK41_BZ_00160</name>
    <name evidence="17" type="ORF">CWL029c_F_01070</name>
</gene>
<dbReference type="EMBL" id="LN847006">
    <property type="protein sequence ID" value="CRI40860.1"/>
    <property type="molecule type" value="Genomic_DNA"/>
</dbReference>
<keyword evidence="9" id="KW-0460">Magnesium</keyword>
<comment type="cofactor">
    <cofactor evidence="12 13 14">
        <name>Zn(2+)</name>
        <dbReference type="ChEBI" id="CHEBI:29105"/>
    </cofactor>
    <text evidence="12 13 14">Binds 1 zinc ion per monomer.</text>
</comment>
<dbReference type="EMBL" id="LN847244">
    <property type="protein sequence ID" value="CRI49880.1"/>
    <property type="molecule type" value="Genomic_DNA"/>
</dbReference>
<dbReference type="SMART" id="SM00400">
    <property type="entry name" value="ZnF_CHCC"/>
    <property type="match status" value="1"/>
</dbReference>
<dbReference type="EMBL" id="LN846999">
    <property type="protein sequence ID" value="CRI38596.1"/>
    <property type="molecule type" value="Genomic_DNA"/>
</dbReference>
<protein>
    <recommendedName>
        <fullName evidence="12 13">DNA primase</fullName>
        <ecNumber evidence="12">2.7.7.101</ecNumber>
    </recommendedName>
</protein>
<dbReference type="NCBIfam" id="TIGR01391">
    <property type="entry name" value="dnaG"/>
    <property type="match status" value="1"/>
</dbReference>
<dbReference type="GO" id="GO:0005737">
    <property type="term" value="C:cytoplasm"/>
    <property type="evidence" value="ECO:0007669"/>
    <property type="project" value="TreeGrafter"/>
</dbReference>
<keyword evidence="8 12" id="KW-0862">Zinc</keyword>
<evidence type="ECO:0000313" key="25">
    <source>
        <dbReference type="EMBL" id="CRI54071.1"/>
    </source>
</evidence>
<dbReference type="GO" id="GO:0006269">
    <property type="term" value="P:DNA replication, synthesis of primer"/>
    <property type="evidence" value="ECO:0007669"/>
    <property type="project" value="UniProtKB-UniRule"/>
</dbReference>
<comment type="similarity">
    <text evidence="12 13">Belongs to the DnaG primase family.</text>
</comment>
<evidence type="ECO:0000313" key="21">
    <source>
        <dbReference type="EMBL" id="CRI47600.1"/>
    </source>
</evidence>
<comment type="function">
    <text evidence="12 13">RNA polymerase that catalyzes the synthesis of short RNA molecules used as primers for DNA polymerase during DNA replication.</text>
</comment>
<evidence type="ECO:0000256" key="6">
    <source>
        <dbReference type="ARBA" id="ARBA00022723"/>
    </source>
</evidence>
<evidence type="ECO:0000313" key="18">
    <source>
        <dbReference type="EMBL" id="CRI41985.1"/>
    </source>
</evidence>
<name>A0A0F7X411_CHLPN</name>
<dbReference type="EC" id="2.7.7.101" evidence="12"/>
<dbReference type="Gene3D" id="3.90.980.10">
    <property type="entry name" value="DNA primase, catalytic core, N-terminal domain"/>
    <property type="match status" value="1"/>
</dbReference>
<keyword evidence="4 12" id="KW-0548">Nucleotidyltransferase</keyword>
<evidence type="ECO:0000313" key="24">
    <source>
        <dbReference type="EMBL" id="CRI52136.1"/>
    </source>
</evidence>
<evidence type="ECO:0000256" key="5">
    <source>
        <dbReference type="ARBA" id="ARBA00022705"/>
    </source>
</evidence>
<dbReference type="Pfam" id="PF01807">
    <property type="entry name" value="Zn_ribbon_DnaG"/>
    <property type="match status" value="1"/>
</dbReference>
<dbReference type="GO" id="GO:0008270">
    <property type="term" value="F:zinc ion binding"/>
    <property type="evidence" value="ECO:0007669"/>
    <property type="project" value="UniProtKB-UniRule"/>
</dbReference>
<feature type="zinc finger region" description="CHC2-type" evidence="12 14">
    <location>
        <begin position="41"/>
        <end position="65"/>
    </location>
</feature>
<dbReference type="EMBL" id="LN847255">
    <property type="protein sequence ID" value="CRI54071.1"/>
    <property type="molecule type" value="Genomic_DNA"/>
</dbReference>
<dbReference type="GO" id="GO:0003899">
    <property type="term" value="F:DNA-directed RNA polymerase activity"/>
    <property type="evidence" value="ECO:0007669"/>
    <property type="project" value="UniProtKB-UniRule"/>
</dbReference>
<evidence type="ECO:0000256" key="8">
    <source>
        <dbReference type="ARBA" id="ARBA00022833"/>
    </source>
</evidence>
<evidence type="ECO:0000313" key="19">
    <source>
        <dbReference type="EMBL" id="CRI44198.1"/>
    </source>
</evidence>
<dbReference type="Pfam" id="PF13155">
    <property type="entry name" value="Toprim_2"/>
    <property type="match status" value="1"/>
</dbReference>